<evidence type="ECO:0000259" key="3">
    <source>
        <dbReference type="PROSITE" id="PS50921"/>
    </source>
</evidence>
<evidence type="ECO:0000256" key="2">
    <source>
        <dbReference type="ARBA" id="ARBA00023163"/>
    </source>
</evidence>
<dbReference type="SUPFAM" id="SSF55781">
    <property type="entry name" value="GAF domain-like"/>
    <property type="match status" value="1"/>
</dbReference>
<evidence type="ECO:0000256" key="1">
    <source>
        <dbReference type="ARBA" id="ARBA00023015"/>
    </source>
</evidence>
<gene>
    <name evidence="5" type="ORF">CQY20_24755</name>
    <name evidence="4" type="ORF">MAGR_22640</name>
</gene>
<keyword evidence="6" id="KW-1185">Reference proteome</keyword>
<dbReference type="Pfam" id="PF13185">
    <property type="entry name" value="GAF_2"/>
    <property type="match status" value="1"/>
</dbReference>
<feature type="domain" description="ANTAR" evidence="3">
    <location>
        <begin position="161"/>
        <end position="222"/>
    </location>
</feature>
<dbReference type="Gene3D" id="3.30.450.40">
    <property type="match status" value="1"/>
</dbReference>
<dbReference type="InterPro" id="IPR036388">
    <property type="entry name" value="WH-like_DNA-bd_sf"/>
</dbReference>
<evidence type="ECO:0000313" key="7">
    <source>
        <dbReference type="Proteomes" id="UP000465302"/>
    </source>
</evidence>
<keyword evidence="1" id="KW-0805">Transcription regulation</keyword>
<dbReference type="PROSITE" id="PS50921">
    <property type="entry name" value="ANTAR"/>
    <property type="match status" value="1"/>
</dbReference>
<dbReference type="Gene3D" id="1.10.10.10">
    <property type="entry name" value="Winged helix-like DNA-binding domain superfamily/Winged helix DNA-binding domain"/>
    <property type="match status" value="1"/>
</dbReference>
<dbReference type="InterPro" id="IPR029016">
    <property type="entry name" value="GAF-like_dom_sf"/>
</dbReference>
<dbReference type="Proteomes" id="UP000220914">
    <property type="component" value="Unassembled WGS sequence"/>
</dbReference>
<dbReference type="Proteomes" id="UP000465302">
    <property type="component" value="Unassembled WGS sequence"/>
</dbReference>
<evidence type="ECO:0000313" key="4">
    <source>
        <dbReference type="EMBL" id="GFG50823.1"/>
    </source>
</evidence>
<name>A0A2A7MSC2_MYCAG</name>
<reference evidence="4" key="3">
    <citation type="submission" date="2020-02" db="EMBL/GenBank/DDBJ databases">
        <authorList>
            <person name="Matsumoto Y."/>
            <person name="Motooka D."/>
            <person name="Nakamura S."/>
        </authorList>
    </citation>
    <scope>NUCLEOTIDE SEQUENCE</scope>
    <source>
        <strain evidence="4">JCM 6377</strain>
    </source>
</reference>
<dbReference type="InterPro" id="IPR003018">
    <property type="entry name" value="GAF"/>
</dbReference>
<comment type="caution">
    <text evidence="5">The sequence shown here is derived from an EMBL/GenBank/DDBJ whole genome shotgun (WGS) entry which is preliminary data.</text>
</comment>
<dbReference type="AlphaFoldDB" id="A0A2A7MSC2"/>
<reference evidence="4 7" key="2">
    <citation type="journal article" date="2019" name="Emerg. Microbes Infect.">
        <title>Comprehensive subspecies identification of 175 nontuberculous mycobacteria species based on 7547 genomic profiles.</title>
        <authorList>
            <person name="Matsumoto Y."/>
            <person name="Kinjo T."/>
            <person name="Motooka D."/>
            <person name="Nabeya D."/>
            <person name="Jung N."/>
            <person name="Uechi K."/>
            <person name="Horii T."/>
            <person name="Iida T."/>
            <person name="Fujita J."/>
            <person name="Nakamura S."/>
        </authorList>
    </citation>
    <scope>NUCLEOTIDE SEQUENCE [LARGE SCALE GENOMIC DNA]</scope>
    <source>
        <strain evidence="4 7">JCM 6377</strain>
    </source>
</reference>
<dbReference type="PIRSF" id="PIRSF036625">
    <property type="entry name" value="GAF_ANTAR"/>
    <property type="match status" value="1"/>
</dbReference>
<proteinExistence type="predicted"/>
<evidence type="ECO:0000313" key="5">
    <source>
        <dbReference type="EMBL" id="PEG34574.1"/>
    </source>
</evidence>
<reference evidence="5 6" key="1">
    <citation type="submission" date="2017-10" db="EMBL/GenBank/DDBJ databases">
        <title>The new phylogeny of genus Mycobacterium.</title>
        <authorList>
            <person name="Tortoli E."/>
            <person name="Trovato A."/>
            <person name="Cirillo D.M."/>
        </authorList>
    </citation>
    <scope>NUCLEOTIDE SEQUENCE [LARGE SCALE GENOMIC DNA]</scope>
    <source>
        <strain evidence="5 6">CCUG37673</strain>
    </source>
</reference>
<dbReference type="InterPro" id="IPR012074">
    <property type="entry name" value="GAF_ANTAR"/>
</dbReference>
<organism evidence="5 6">
    <name type="scientific">Mycolicibacterium agri</name>
    <name type="common">Mycobacterium agri</name>
    <dbReference type="NCBI Taxonomy" id="36811"/>
    <lineage>
        <taxon>Bacteria</taxon>
        <taxon>Bacillati</taxon>
        <taxon>Actinomycetota</taxon>
        <taxon>Actinomycetes</taxon>
        <taxon>Mycobacteriales</taxon>
        <taxon>Mycobacteriaceae</taxon>
        <taxon>Mycolicibacterium</taxon>
    </lineage>
</organism>
<dbReference type="EMBL" id="PDCP01000060">
    <property type="protein sequence ID" value="PEG34574.1"/>
    <property type="molecule type" value="Genomic_DNA"/>
</dbReference>
<accession>A0A2A7MSC2</accession>
<evidence type="ECO:0000313" key="6">
    <source>
        <dbReference type="Proteomes" id="UP000220914"/>
    </source>
</evidence>
<protein>
    <submittedName>
        <fullName evidence="5">Response regulator receiver protein</fullName>
    </submittedName>
</protein>
<dbReference type="SMART" id="SM00065">
    <property type="entry name" value="GAF"/>
    <property type="match status" value="1"/>
</dbReference>
<dbReference type="InterPro" id="IPR005561">
    <property type="entry name" value="ANTAR"/>
</dbReference>
<dbReference type="EMBL" id="BLKS01000001">
    <property type="protein sequence ID" value="GFG50823.1"/>
    <property type="molecule type" value="Genomic_DNA"/>
</dbReference>
<keyword evidence="2" id="KW-0804">Transcription</keyword>
<dbReference type="Pfam" id="PF03861">
    <property type="entry name" value="ANTAR"/>
    <property type="match status" value="1"/>
</dbReference>
<sequence length="243" mass="26308">MGVMSNRQLAEVLGDLAIEMQARTDVDEILRSILGASVYIVAGARWAGISRVEHGRVESAVTTDPVAAELDRLQSDLGDGPALSTLRERETVFVKDLAEETRWPQYVKTALGLGVRCLLSFRLFTTKQSYGALNLYGASAGAFDDDSQAIGEILAQHAAVAMAGAAAEEQFHTALASRDIIGQAKGILMQRDRLTGLQAFAALTRASQETNINWSTSRAGSSPNMNPISTAKIRIRRSLNRFR</sequence>
<dbReference type="SMART" id="SM01012">
    <property type="entry name" value="ANTAR"/>
    <property type="match status" value="1"/>
</dbReference>
<dbReference type="GO" id="GO:0003723">
    <property type="term" value="F:RNA binding"/>
    <property type="evidence" value="ECO:0007669"/>
    <property type="project" value="InterPro"/>
</dbReference>